<accession>A0A1I8F4F9</accession>
<sequence>AFLGGTADQFPRRSQSVSAPARRGSAVLPSATLQPFATALGCQPPSSSAAPCRPLSAPRGLRGPRAWPRILQLYMLEHNFQFAVSPAATSASQESGEVATTAKWQPTKSFADDLQRLIAAASNLPFDTVTYNLLRLAAIFMPDQSQPDAPALAEVQSEIMKHIYHHLGVKGLAQHFKEAEAILEAVSQTDKARLEILFCSHLSSTVDEYIRVQLG</sequence>
<evidence type="ECO:0000256" key="1">
    <source>
        <dbReference type="SAM" id="MobiDB-lite"/>
    </source>
</evidence>
<evidence type="ECO:0000313" key="3">
    <source>
        <dbReference type="WBParaSite" id="maker-unitig_17839-snap-gene-0.2-mRNA-1"/>
    </source>
</evidence>
<dbReference type="WBParaSite" id="maker-unitig_17839-snap-gene-0.2-mRNA-1">
    <property type="protein sequence ID" value="maker-unitig_17839-snap-gene-0.2-mRNA-1"/>
    <property type="gene ID" value="maker-unitig_17839-snap-gene-0.2"/>
</dbReference>
<keyword evidence="2" id="KW-1185">Reference proteome</keyword>
<feature type="region of interest" description="Disordered" evidence="1">
    <location>
        <begin position="1"/>
        <end position="23"/>
    </location>
</feature>
<reference evidence="3" key="1">
    <citation type="submission" date="2016-11" db="UniProtKB">
        <authorList>
            <consortium name="WormBaseParasite"/>
        </authorList>
    </citation>
    <scope>IDENTIFICATION</scope>
</reference>
<dbReference type="AlphaFoldDB" id="A0A1I8F4F9"/>
<protein>
    <submittedName>
        <fullName evidence="3">NR LBD domain-containing protein</fullName>
    </submittedName>
</protein>
<evidence type="ECO:0000313" key="2">
    <source>
        <dbReference type="Proteomes" id="UP000095280"/>
    </source>
</evidence>
<dbReference type="Proteomes" id="UP000095280">
    <property type="component" value="Unplaced"/>
</dbReference>
<name>A0A1I8F4F9_9PLAT</name>
<organism evidence="2 3">
    <name type="scientific">Macrostomum lignano</name>
    <dbReference type="NCBI Taxonomy" id="282301"/>
    <lineage>
        <taxon>Eukaryota</taxon>
        <taxon>Metazoa</taxon>
        <taxon>Spiralia</taxon>
        <taxon>Lophotrochozoa</taxon>
        <taxon>Platyhelminthes</taxon>
        <taxon>Rhabditophora</taxon>
        <taxon>Macrostomorpha</taxon>
        <taxon>Macrostomida</taxon>
        <taxon>Macrostomidae</taxon>
        <taxon>Macrostomum</taxon>
    </lineage>
</organism>
<proteinExistence type="predicted"/>